<evidence type="ECO:0000313" key="3">
    <source>
        <dbReference type="Proteomes" id="UP000077667"/>
    </source>
</evidence>
<evidence type="ECO:0008006" key="4">
    <source>
        <dbReference type="Google" id="ProtNLM"/>
    </source>
</evidence>
<accession>A0A1A9I3T8</accession>
<name>A0A1A9I3T8_9BACT</name>
<feature type="chain" id="PRO_5008389805" description="DUF5125 domain-containing protein" evidence="1">
    <location>
        <begin position="25"/>
        <end position="535"/>
    </location>
</feature>
<keyword evidence="1" id="KW-0732">Signal</keyword>
<reference evidence="2 3" key="1">
    <citation type="submission" date="2016-05" db="EMBL/GenBank/DDBJ databases">
        <title>Niabella ginsenosidivorans BS26 whole genome sequencing.</title>
        <authorList>
            <person name="Im W.T."/>
            <person name="Siddiqi M.Z."/>
        </authorList>
    </citation>
    <scope>NUCLEOTIDE SEQUENCE [LARGE SCALE GENOMIC DNA]</scope>
    <source>
        <strain evidence="2 3">BS26</strain>
    </source>
</reference>
<evidence type="ECO:0000313" key="2">
    <source>
        <dbReference type="EMBL" id="ANH81719.1"/>
    </source>
</evidence>
<dbReference type="RefSeq" id="WP_067756566.1">
    <property type="nucleotide sequence ID" value="NZ_CP015772.1"/>
</dbReference>
<dbReference type="AlphaFoldDB" id="A0A1A9I3T8"/>
<dbReference type="KEGG" id="nia:A8C56_12665"/>
<evidence type="ECO:0000256" key="1">
    <source>
        <dbReference type="SAM" id="SignalP"/>
    </source>
</evidence>
<dbReference type="Proteomes" id="UP000077667">
    <property type="component" value="Chromosome"/>
</dbReference>
<proteinExistence type="predicted"/>
<protein>
    <recommendedName>
        <fullName evidence="4">DUF5125 domain-containing protein</fullName>
    </recommendedName>
</protein>
<feature type="signal peptide" evidence="1">
    <location>
        <begin position="1"/>
        <end position="24"/>
    </location>
</feature>
<dbReference type="OrthoDB" id="613792at2"/>
<keyword evidence="3" id="KW-1185">Reference proteome</keyword>
<gene>
    <name evidence="2" type="ORF">A8C56_12665</name>
</gene>
<dbReference type="STRING" id="1176587.A8C56_12665"/>
<sequence>MKRIYSSLLTGLALLWLFAACNKALTFPEGSTTPLPVLEGATARLHWIGPRYKVAVQATIKDEQGIKKVQMRNSEWQLDTLFNVNDQQTFSIKDSFPVPKDVNPTEHKLEFLITNTQGGLIKKYVTVEDLSAENLIPGYDPDELPPDIEVVKPAVTKFLGFSAVPVKVDFEAKISDREIDNIEIKLWGETADGQPVEHYEMITPEDSAAKKQYTLTKSLELPAGKPGLYQYIIRATDASGNKKTMGGEVSVGYVDRLYLSDAQNAAEVTGQGYDQAGGCRGIGTIYSMKKQGANTFLIDYYYPAAGTENIRFIAFLGNDKPFNNTGGTQAGINYTLDGENVIGSSAASPGTLTVDLQQAGFKLPVSQKGYYHITVDMTRRTISATPYTPTLPADALKYPGWSDASPWEYLSVTGPTVTGSAGGWTEAATSPKLMRDPDNKYLFAGTFQTTGGSSNMSLNAPLAVLGGDVWGKGWFRLSAARAVMKDDYGDLITIVGAVGASSGGANWGFSTSPAGTYKASYDLVLQRFRIVRIGN</sequence>
<dbReference type="EMBL" id="CP015772">
    <property type="protein sequence ID" value="ANH81719.1"/>
    <property type="molecule type" value="Genomic_DNA"/>
</dbReference>
<dbReference type="PROSITE" id="PS51257">
    <property type="entry name" value="PROKAR_LIPOPROTEIN"/>
    <property type="match status" value="1"/>
</dbReference>
<organism evidence="2 3">
    <name type="scientific">Niabella ginsenosidivorans</name>
    <dbReference type="NCBI Taxonomy" id="1176587"/>
    <lineage>
        <taxon>Bacteria</taxon>
        <taxon>Pseudomonadati</taxon>
        <taxon>Bacteroidota</taxon>
        <taxon>Chitinophagia</taxon>
        <taxon>Chitinophagales</taxon>
        <taxon>Chitinophagaceae</taxon>
        <taxon>Niabella</taxon>
    </lineage>
</organism>